<protein>
    <recommendedName>
        <fullName evidence="2">Fibronectin type-III domain-containing protein</fullName>
    </recommendedName>
</protein>
<sequence length="754" mass="83386">MYLKKKLKKGFIVLAGVLFIVSASSGMDANAEGLFPAKQHGGLENTSDRALTAVTTNQGVLVSWRFYQEDGAGAEFILKRNGQEIYRGVITNYFDQQGKAGDSYELQDNTGKFSIGQTALAWNQEYIELSLKAPESQTMPDGSITNYSANDMSVGDLDGDGRLELIVKWYPDNAQDNSIDGYTGTTFLDAYDIDTSTGVATMMWRIDLGVNIRSGAHYTQFQVWDYDGDGCAEVLLKTADGSTSYQNVNGNLKETGHVGAVNSKALPTNKISDKYDFRSFSGRIGRIVKGEEFLTAFDGRTGMIIDTTAYLPSRGIYNAATGTWDTSMWGLDSKGNPEPQGYANRPDRFLAATAYLDGTNPSAVFCRGYYGRTAIAAWDLKNGKLTKKWLFDVPTGDKYAGQGNHNLSINDVDGEGKDEIIYGSLTVDHNGKPKYTTGLGHGDAMHVSDWNDDGKLEVFQVHEEKNARYHVELHDAETGQILWGYQYGQDTGRGVAADIDPRYPGAEMWASIKAITYNVKGQQIYEEGKKPSQNFSIFWDGDLLMELFDSNNSTQLIPQVQKWDYENQKSDILIQMNGTMLNNGTKGNACLVADIIGDWREEIIVRDAQDKNKVRIYSTPIETTYRVPCLLTDRAYREGVAWQNTAYNQPANLSYLLSGGIKVPEVTAKGVNAQTIQLEWNAASDGKYGHEVSGYAVYRAEPGQSFKQIKTLEGSARSYQDSELSSAVEYRYKVAAIVDDVPSFQSFQVTGKTK</sequence>
<dbReference type="AlphaFoldDB" id="A0A419STE6"/>
<dbReference type="InterPro" id="IPR013783">
    <property type="entry name" value="Ig-like_fold"/>
</dbReference>
<dbReference type="InterPro" id="IPR028994">
    <property type="entry name" value="Integrin_alpha_N"/>
</dbReference>
<feature type="signal peptide" evidence="1">
    <location>
        <begin position="1"/>
        <end position="29"/>
    </location>
</feature>
<dbReference type="Proteomes" id="UP000284277">
    <property type="component" value="Unassembled WGS sequence"/>
</dbReference>
<dbReference type="InterPro" id="IPR003961">
    <property type="entry name" value="FN3_dom"/>
</dbReference>
<keyword evidence="1" id="KW-0732">Signal</keyword>
<evidence type="ECO:0000313" key="4">
    <source>
        <dbReference type="Proteomes" id="UP000284277"/>
    </source>
</evidence>
<dbReference type="InterPro" id="IPR034641">
    <property type="entry name" value="RGL11"/>
</dbReference>
<dbReference type="Pfam" id="PF21348">
    <property type="entry name" value="RGL11_C"/>
    <property type="match status" value="1"/>
</dbReference>
<dbReference type="PANTHER" id="PTHR43118:SF1">
    <property type="entry name" value="RHAMNOGALACTURONAN LYASE (EUROFUNG)"/>
    <property type="match status" value="1"/>
</dbReference>
<evidence type="ECO:0000256" key="1">
    <source>
        <dbReference type="SAM" id="SignalP"/>
    </source>
</evidence>
<evidence type="ECO:0000259" key="2">
    <source>
        <dbReference type="PROSITE" id="PS50853"/>
    </source>
</evidence>
<dbReference type="EMBL" id="MCIA01000034">
    <property type="protein sequence ID" value="RKD28519.1"/>
    <property type="molecule type" value="Genomic_DNA"/>
</dbReference>
<organism evidence="3 4">
    <name type="scientific">Lacrimispora algidixylanolytica</name>
    <dbReference type="NCBI Taxonomy" id="94868"/>
    <lineage>
        <taxon>Bacteria</taxon>
        <taxon>Bacillati</taxon>
        <taxon>Bacillota</taxon>
        <taxon>Clostridia</taxon>
        <taxon>Lachnospirales</taxon>
        <taxon>Lachnospiraceae</taxon>
        <taxon>Lacrimispora</taxon>
    </lineage>
</organism>
<dbReference type="CDD" id="cd00063">
    <property type="entry name" value="FN3"/>
    <property type="match status" value="1"/>
</dbReference>
<dbReference type="InterPro" id="IPR049366">
    <property type="entry name" value="RGL11_C"/>
</dbReference>
<dbReference type="Pfam" id="PF18370">
    <property type="entry name" value="RGI_lyase"/>
    <property type="match status" value="1"/>
</dbReference>
<dbReference type="PROSITE" id="PS50853">
    <property type="entry name" value="FN3"/>
    <property type="match status" value="1"/>
</dbReference>
<proteinExistence type="predicted"/>
<evidence type="ECO:0000313" key="3">
    <source>
        <dbReference type="EMBL" id="RKD28519.1"/>
    </source>
</evidence>
<dbReference type="PANTHER" id="PTHR43118">
    <property type="entry name" value="RHAMNOGALACTURONAN LYASE (EUROFUNG)"/>
    <property type="match status" value="1"/>
</dbReference>
<dbReference type="InterPro" id="IPR036116">
    <property type="entry name" value="FN3_sf"/>
</dbReference>
<feature type="chain" id="PRO_5038729959" description="Fibronectin type-III domain-containing protein" evidence="1">
    <location>
        <begin position="30"/>
        <end position="754"/>
    </location>
</feature>
<comment type="caution">
    <text evidence="3">The sequence shown here is derived from an EMBL/GenBank/DDBJ whole genome shotgun (WGS) entry which is preliminary data.</text>
</comment>
<dbReference type="RefSeq" id="WP_243117279.1">
    <property type="nucleotide sequence ID" value="NZ_MCIA01000034.1"/>
</dbReference>
<dbReference type="Gene3D" id="2.60.40.10">
    <property type="entry name" value="Immunoglobulins"/>
    <property type="match status" value="2"/>
</dbReference>
<dbReference type="InterPro" id="IPR041624">
    <property type="entry name" value="RGI_lyase"/>
</dbReference>
<dbReference type="SUPFAM" id="SSF49265">
    <property type="entry name" value="Fibronectin type III"/>
    <property type="match status" value="1"/>
</dbReference>
<name>A0A419STE6_9FIRM</name>
<feature type="domain" description="Fibronectin type-III" evidence="2">
    <location>
        <begin position="663"/>
        <end position="754"/>
    </location>
</feature>
<accession>A0A419STE6</accession>
<gene>
    <name evidence="3" type="ORF">BET01_09855</name>
</gene>
<keyword evidence="4" id="KW-1185">Reference proteome</keyword>
<dbReference type="CDD" id="cd10318">
    <property type="entry name" value="RGL11"/>
    <property type="match status" value="1"/>
</dbReference>
<dbReference type="SUPFAM" id="SSF69318">
    <property type="entry name" value="Integrin alpha N-terminal domain"/>
    <property type="match status" value="1"/>
</dbReference>
<reference evidence="3 4" key="1">
    <citation type="submission" date="2016-08" db="EMBL/GenBank/DDBJ databases">
        <title>A new outlook on sporulation: Clostridium algidixylanolyticum.</title>
        <authorList>
            <person name="Poppleton D.I."/>
            <person name="Gribaldo S."/>
        </authorList>
    </citation>
    <scope>NUCLEOTIDE SEQUENCE [LARGE SCALE GENOMIC DNA]</scope>
    <source>
        <strain evidence="3 4">SPL73</strain>
    </source>
</reference>